<name>A0A023BDF3_GRENI</name>
<dbReference type="PROSITE" id="PS51476">
    <property type="entry name" value="PROTEASOME_BETA_2"/>
    <property type="match status" value="1"/>
</dbReference>
<dbReference type="GO" id="GO:0005839">
    <property type="term" value="C:proteasome core complex"/>
    <property type="evidence" value="ECO:0007669"/>
    <property type="project" value="InterPro"/>
</dbReference>
<dbReference type="EMBL" id="AFNH02000040">
    <property type="protein sequence ID" value="EZG88194.1"/>
    <property type="molecule type" value="Genomic_DNA"/>
</dbReference>
<dbReference type="InterPro" id="IPR001353">
    <property type="entry name" value="Proteasome_sua/b"/>
</dbReference>
<evidence type="ECO:0000313" key="4">
    <source>
        <dbReference type="EMBL" id="EZG88194.1"/>
    </source>
</evidence>
<dbReference type="InterPro" id="IPR029055">
    <property type="entry name" value="Ntn_hydrolases_N"/>
</dbReference>
<accession>A0A023BDF3</accession>
<evidence type="ECO:0000256" key="1">
    <source>
        <dbReference type="ARBA" id="ARBA00004123"/>
    </source>
</evidence>
<dbReference type="OrthoDB" id="268479at2759"/>
<dbReference type="GO" id="GO:0016787">
    <property type="term" value="F:hydrolase activity"/>
    <property type="evidence" value="ECO:0007669"/>
    <property type="project" value="UniProtKB-KW"/>
</dbReference>
<protein>
    <submittedName>
        <fullName evidence="4">Proteasome subunit beta type</fullName>
        <ecNumber evidence="4">3.4.25.1</ecNumber>
    </submittedName>
</protein>
<dbReference type="RefSeq" id="XP_011128618.1">
    <property type="nucleotide sequence ID" value="XM_011130316.1"/>
</dbReference>
<dbReference type="Gene3D" id="3.60.20.10">
    <property type="entry name" value="Glutamine Phosphoribosylpyrophosphate, subunit 1, domain 1"/>
    <property type="match status" value="1"/>
</dbReference>
<dbReference type="SUPFAM" id="SSF56235">
    <property type="entry name" value="N-terminal nucleophile aminohydrolases (Ntn hydrolases)"/>
    <property type="match status" value="1"/>
</dbReference>
<dbReference type="InterPro" id="IPR023333">
    <property type="entry name" value="Proteasome_suB-type"/>
</dbReference>
<keyword evidence="3 4" id="KW-0647">Proteasome</keyword>
<dbReference type="VEuPathDB" id="CryptoDB:GNI_005420"/>
<keyword evidence="5" id="KW-1185">Reference proteome</keyword>
<comment type="caution">
    <text evidence="4">The sequence shown here is derived from an EMBL/GenBank/DDBJ whole genome shotgun (WGS) entry which is preliminary data.</text>
</comment>
<evidence type="ECO:0000313" key="5">
    <source>
        <dbReference type="Proteomes" id="UP000019763"/>
    </source>
</evidence>
<keyword evidence="4" id="KW-0378">Hydrolase</keyword>
<evidence type="ECO:0000256" key="2">
    <source>
        <dbReference type="ARBA" id="ARBA00022490"/>
    </source>
</evidence>
<evidence type="ECO:0000256" key="3">
    <source>
        <dbReference type="ARBA" id="ARBA00022942"/>
    </source>
</evidence>
<organism evidence="4 5">
    <name type="scientific">Gregarina niphandrodes</name>
    <name type="common">Septate eugregarine</name>
    <dbReference type="NCBI Taxonomy" id="110365"/>
    <lineage>
        <taxon>Eukaryota</taxon>
        <taxon>Sar</taxon>
        <taxon>Alveolata</taxon>
        <taxon>Apicomplexa</taxon>
        <taxon>Conoidasida</taxon>
        <taxon>Gregarinasina</taxon>
        <taxon>Eugregarinorida</taxon>
        <taxon>Gregarinidae</taxon>
        <taxon>Gregarina</taxon>
    </lineage>
</organism>
<comment type="subcellular location">
    <subcellularLocation>
        <location evidence="1">Nucleus</location>
    </subcellularLocation>
</comment>
<dbReference type="Proteomes" id="UP000019763">
    <property type="component" value="Unassembled WGS sequence"/>
</dbReference>
<dbReference type="PANTHER" id="PTHR32194:SF2">
    <property type="entry name" value="PROTEASOME SUBUNIT BETA TYPE-1"/>
    <property type="match status" value="1"/>
</dbReference>
<dbReference type="GO" id="GO:0005737">
    <property type="term" value="C:cytoplasm"/>
    <property type="evidence" value="ECO:0007669"/>
    <property type="project" value="TreeGrafter"/>
</dbReference>
<proteinExistence type="predicted"/>
<dbReference type="GeneID" id="22910480"/>
<dbReference type="Pfam" id="PF00227">
    <property type="entry name" value="Proteasome"/>
    <property type="match status" value="1"/>
</dbReference>
<dbReference type="PANTHER" id="PTHR32194">
    <property type="entry name" value="METALLOPROTEASE TLDD"/>
    <property type="match status" value="1"/>
</dbReference>
<dbReference type="AlphaFoldDB" id="A0A023BDF3"/>
<dbReference type="eggNOG" id="KOG0179">
    <property type="taxonomic scope" value="Eukaryota"/>
</dbReference>
<sequence>MSRWSPYQDNGGSALAIAGKDYATIVADTRCCRDIAILSRNKTKVVKLTDKVCLVSCGQRADIDALQKKMALEVTQYEFEHREKPSLEALAQRLSVELYSRRFFPYYAFNILAGLNSTGEGGVYSYDAVGNTEFMKYGAIGAAGAMLLPVLDIGLKKAGYVYELKETCPPEEAVKLGVDALTAAAERNIETGDGAEAWVITADGGVQLTKYTLRKD</sequence>
<dbReference type="GO" id="GO:0051603">
    <property type="term" value="P:proteolysis involved in protein catabolic process"/>
    <property type="evidence" value="ECO:0007669"/>
    <property type="project" value="InterPro"/>
</dbReference>
<dbReference type="EC" id="3.4.25.1" evidence="4"/>
<dbReference type="GO" id="GO:0005634">
    <property type="term" value="C:nucleus"/>
    <property type="evidence" value="ECO:0007669"/>
    <property type="project" value="UniProtKB-SubCell"/>
</dbReference>
<dbReference type="OMA" id="CSGCWCD"/>
<gene>
    <name evidence="4" type="ORF">GNI_005420</name>
</gene>
<reference evidence="4" key="1">
    <citation type="submission" date="2013-12" db="EMBL/GenBank/DDBJ databases">
        <authorList>
            <person name="Omoto C.K."/>
            <person name="Sibley D."/>
            <person name="Venepally P."/>
            <person name="Hadjithomas M."/>
            <person name="Karamycheva S."/>
            <person name="Brunk B."/>
            <person name="Roos D."/>
            <person name="Caler E."/>
            <person name="Lorenzi H."/>
        </authorList>
    </citation>
    <scope>NUCLEOTIDE SEQUENCE</scope>
</reference>
<keyword evidence="2" id="KW-0963">Cytoplasm</keyword>